<keyword evidence="5" id="KW-0560">Oxidoreductase</keyword>
<evidence type="ECO:0000256" key="1">
    <source>
        <dbReference type="ARBA" id="ARBA00005006"/>
    </source>
</evidence>
<dbReference type="GO" id="GO:0016491">
    <property type="term" value="F:oxidoreductase activity"/>
    <property type="evidence" value="ECO:0007669"/>
    <property type="project" value="UniProtKB-KW"/>
</dbReference>
<comment type="caution">
    <text evidence="11">The sequence shown here is derived from an EMBL/GenBank/DDBJ whole genome shotgun (WGS) entry which is preliminary data.</text>
</comment>
<dbReference type="InterPro" id="IPR036812">
    <property type="entry name" value="NAD(P)_OxRdtase_dom_sf"/>
</dbReference>
<dbReference type="InterPro" id="IPR023210">
    <property type="entry name" value="NADP_OxRdtase_dom"/>
</dbReference>
<comment type="subunit">
    <text evidence="3">Heterodimer of a catalytic heavy chain and a regulatory light chain.</text>
</comment>
<dbReference type="AlphaFoldDB" id="A0AAV9VP28"/>
<dbReference type="EMBL" id="JAVHNS010000001">
    <property type="protein sequence ID" value="KAK6363829.1"/>
    <property type="molecule type" value="Genomic_DNA"/>
</dbReference>
<dbReference type="GO" id="GO:0006750">
    <property type="term" value="P:glutathione biosynthetic process"/>
    <property type="evidence" value="ECO:0007669"/>
    <property type="project" value="UniProtKB-KW"/>
</dbReference>
<name>A0AAV9VP28_9PEZI</name>
<dbReference type="PANTHER" id="PTHR13295:SF4">
    <property type="entry name" value="GLUTAMATE--CYSTEINE LIGASE REGULATORY SUBUNIT"/>
    <property type="match status" value="1"/>
</dbReference>
<proteinExistence type="inferred from homology"/>
<evidence type="ECO:0000256" key="2">
    <source>
        <dbReference type="ARBA" id="ARBA00008612"/>
    </source>
</evidence>
<dbReference type="SUPFAM" id="SSF51430">
    <property type="entry name" value="NAD(P)-linked oxidoreductase"/>
    <property type="match status" value="1"/>
</dbReference>
<comment type="similarity">
    <text evidence="2">Belongs to the aldo/keto reductase family. Glutamate--cysteine ligase light chain subfamily.</text>
</comment>
<evidence type="ECO:0000256" key="9">
    <source>
        <dbReference type="ARBA" id="ARBA00032926"/>
    </source>
</evidence>
<evidence type="ECO:0000256" key="4">
    <source>
        <dbReference type="ARBA" id="ARBA00022684"/>
    </source>
</evidence>
<dbReference type="InterPro" id="IPR032963">
    <property type="entry name" value="Gclm"/>
</dbReference>
<comment type="pathway">
    <text evidence="1">Sulfur metabolism; glutathione biosynthesis; glutathione from L-cysteine and L-glutamate: step 1/2.</text>
</comment>
<organism evidence="11 12">
    <name type="scientific">Orbilia blumenaviensis</name>
    <dbReference type="NCBI Taxonomy" id="1796055"/>
    <lineage>
        <taxon>Eukaryota</taxon>
        <taxon>Fungi</taxon>
        <taxon>Dikarya</taxon>
        <taxon>Ascomycota</taxon>
        <taxon>Pezizomycotina</taxon>
        <taxon>Orbiliomycetes</taxon>
        <taxon>Orbiliales</taxon>
        <taxon>Orbiliaceae</taxon>
        <taxon>Orbilia</taxon>
    </lineage>
</organism>
<evidence type="ECO:0000259" key="10">
    <source>
        <dbReference type="Pfam" id="PF00248"/>
    </source>
</evidence>
<keyword evidence="12" id="KW-1185">Reference proteome</keyword>
<dbReference type="PANTHER" id="PTHR13295">
    <property type="entry name" value="GLUTAMATE CYSTEINE LIGASE REGULATORY SUBUNIT"/>
    <property type="match status" value="1"/>
</dbReference>
<keyword evidence="4" id="KW-0317">Glutathione biosynthesis</keyword>
<evidence type="ECO:0000313" key="12">
    <source>
        <dbReference type="Proteomes" id="UP001373714"/>
    </source>
</evidence>
<evidence type="ECO:0000256" key="8">
    <source>
        <dbReference type="ARBA" id="ARBA00031732"/>
    </source>
</evidence>
<dbReference type="GO" id="GO:0030234">
    <property type="term" value="F:enzyme regulator activity"/>
    <property type="evidence" value="ECO:0007669"/>
    <property type="project" value="TreeGrafter"/>
</dbReference>
<evidence type="ECO:0000256" key="3">
    <source>
        <dbReference type="ARBA" id="ARBA00011532"/>
    </source>
</evidence>
<evidence type="ECO:0000256" key="5">
    <source>
        <dbReference type="ARBA" id="ARBA00023002"/>
    </source>
</evidence>
<dbReference type="Gene3D" id="3.20.20.100">
    <property type="entry name" value="NADP-dependent oxidoreductase domain"/>
    <property type="match status" value="1"/>
</dbReference>
<dbReference type="Pfam" id="PF00248">
    <property type="entry name" value="Aldo_ket_red"/>
    <property type="match status" value="1"/>
</dbReference>
<evidence type="ECO:0000313" key="11">
    <source>
        <dbReference type="EMBL" id="KAK6363829.1"/>
    </source>
</evidence>
<reference evidence="11 12" key="1">
    <citation type="submission" date="2019-10" db="EMBL/GenBank/DDBJ databases">
        <authorList>
            <person name="Palmer J.M."/>
        </authorList>
    </citation>
    <scope>NUCLEOTIDE SEQUENCE [LARGE SCALE GENOMIC DNA]</scope>
    <source>
        <strain evidence="11 12">TWF730</strain>
    </source>
</reference>
<gene>
    <name evidence="11" type="ORF">TWF730_001236</name>
</gene>
<protein>
    <recommendedName>
        <fullName evidence="8">GCS light chain</fullName>
    </recommendedName>
    <alternativeName>
        <fullName evidence="6">Gamma-ECS regulatory subunit</fullName>
    </alternativeName>
    <alternativeName>
        <fullName evidence="9">Gamma-glutamylcysteine synthetase regulatory subunit</fullName>
    </alternativeName>
    <alternativeName>
        <fullName evidence="7">Glutamate--cysteine ligase modifier subunit</fullName>
    </alternativeName>
</protein>
<sequence>MSPPTSVIFRTGNIITTGRTSLEKSNQELLNSLRQNFEDAASRATGQQLSWIEARGGTYYAPGAEEPDGLSEERTEYDITVKLFYLPGVPLSKRRDHTREALQHVLRELRVPSIDLLIISFPNISFDAEDHSPDTEPTPAEVDEWAETYQALEALQLEGQIKRIGLSEFGVARLLKLLPRTTIKPSVDQINVRDCCVVPKPLIQFAKEQKIELLTHNDCTNILPSSALQSLLQENHHAAFGDFKNIEPQWVVKYTAVIQDRGVVENKGYFAMAKINIDGV</sequence>
<evidence type="ECO:0000256" key="7">
    <source>
        <dbReference type="ARBA" id="ARBA00031154"/>
    </source>
</evidence>
<accession>A0AAV9VP28</accession>
<feature type="domain" description="NADP-dependent oxidoreductase" evidence="10">
    <location>
        <begin position="72"/>
        <end position="214"/>
    </location>
</feature>
<evidence type="ECO:0000256" key="6">
    <source>
        <dbReference type="ARBA" id="ARBA00030406"/>
    </source>
</evidence>
<dbReference type="Proteomes" id="UP001373714">
    <property type="component" value="Unassembled WGS sequence"/>
</dbReference>
<dbReference type="GO" id="GO:0017109">
    <property type="term" value="C:glutamate-cysteine ligase complex"/>
    <property type="evidence" value="ECO:0007669"/>
    <property type="project" value="TreeGrafter"/>
</dbReference>
<dbReference type="GO" id="GO:0035226">
    <property type="term" value="F:glutamate-cysteine ligase catalytic subunit binding"/>
    <property type="evidence" value="ECO:0007669"/>
    <property type="project" value="InterPro"/>
</dbReference>